<keyword evidence="3 6" id="KW-0812">Transmembrane</keyword>
<dbReference type="PANTHER" id="PTHR42709">
    <property type="entry name" value="ALKALINE PHOSPHATASE LIKE PROTEIN"/>
    <property type="match status" value="1"/>
</dbReference>
<organism evidence="9 10">
    <name type="scientific">Paludibacter propionicigenes (strain DSM 17365 / JCM 13257 / WB4)</name>
    <dbReference type="NCBI Taxonomy" id="694427"/>
    <lineage>
        <taxon>Bacteria</taxon>
        <taxon>Pseudomonadati</taxon>
        <taxon>Bacteroidota</taxon>
        <taxon>Bacteroidia</taxon>
        <taxon>Bacteroidales</taxon>
        <taxon>Paludibacteraceae</taxon>
        <taxon>Paludibacter</taxon>
    </lineage>
</organism>
<sequence length="239" mass="26739">MIKKFLFALLFIFSFSALKAAPTESIQSATDTLSVIQHIEEWYKNNTNYYTVTALMACESSVLPVPSEMVIPPAVYIAMDPDSNLNIWLIIFFGTIGALIGASFNYLMAKWLGRLVIYKFADSKIGKSFLLSSEKIMKAETYFNDHGKTSTFVGRFIPVIRHLISIPAGLAKMNYLSFALYTVLGAGLWNCILALLGYLAHGQQDLINKYSHQLSYVFIAAGVILAGWLILKTVRRKKK</sequence>
<dbReference type="PANTHER" id="PTHR42709:SF6">
    <property type="entry name" value="UNDECAPRENYL PHOSPHATE TRANSPORTER A"/>
    <property type="match status" value="1"/>
</dbReference>
<accession>E4T887</accession>
<dbReference type="Pfam" id="PF09335">
    <property type="entry name" value="VTT_dom"/>
    <property type="match status" value="1"/>
</dbReference>
<dbReference type="EMBL" id="CP002345">
    <property type="protein sequence ID" value="ADQ80931.1"/>
    <property type="molecule type" value="Genomic_DNA"/>
</dbReference>
<evidence type="ECO:0000313" key="9">
    <source>
        <dbReference type="EMBL" id="ADQ80931.1"/>
    </source>
</evidence>
<dbReference type="InterPro" id="IPR051311">
    <property type="entry name" value="DedA_domain"/>
</dbReference>
<dbReference type="InterPro" id="IPR032816">
    <property type="entry name" value="VTT_dom"/>
</dbReference>
<keyword evidence="5 6" id="KW-0472">Membrane</keyword>
<dbReference type="STRING" id="694427.Palpr_2802"/>
<keyword evidence="10" id="KW-1185">Reference proteome</keyword>
<evidence type="ECO:0000313" key="10">
    <source>
        <dbReference type="Proteomes" id="UP000008718"/>
    </source>
</evidence>
<name>E4T887_PALPW</name>
<feature type="signal peptide" evidence="7">
    <location>
        <begin position="1"/>
        <end position="20"/>
    </location>
</feature>
<feature type="domain" description="VTT" evidence="8">
    <location>
        <begin position="65"/>
        <end position="198"/>
    </location>
</feature>
<dbReference type="Proteomes" id="UP000008718">
    <property type="component" value="Chromosome"/>
</dbReference>
<evidence type="ECO:0000256" key="7">
    <source>
        <dbReference type="SAM" id="SignalP"/>
    </source>
</evidence>
<keyword evidence="7" id="KW-0732">Signal</keyword>
<evidence type="ECO:0000256" key="6">
    <source>
        <dbReference type="SAM" id="Phobius"/>
    </source>
</evidence>
<gene>
    <name evidence="9" type="ordered locus">Palpr_2802</name>
</gene>
<feature type="chain" id="PRO_5003189542" evidence="7">
    <location>
        <begin position="21"/>
        <end position="239"/>
    </location>
</feature>
<dbReference type="KEGG" id="ppn:Palpr_2802"/>
<dbReference type="HOGENOM" id="CLU_044208_1_1_10"/>
<keyword evidence="4 6" id="KW-1133">Transmembrane helix</keyword>
<evidence type="ECO:0000256" key="4">
    <source>
        <dbReference type="ARBA" id="ARBA00022989"/>
    </source>
</evidence>
<evidence type="ECO:0000256" key="2">
    <source>
        <dbReference type="ARBA" id="ARBA00022475"/>
    </source>
</evidence>
<evidence type="ECO:0000259" key="8">
    <source>
        <dbReference type="Pfam" id="PF09335"/>
    </source>
</evidence>
<proteinExistence type="predicted"/>
<evidence type="ECO:0000256" key="3">
    <source>
        <dbReference type="ARBA" id="ARBA00022692"/>
    </source>
</evidence>
<protein>
    <submittedName>
        <fullName evidence="9">SNARE associated Golgi protein-related protein</fullName>
    </submittedName>
</protein>
<feature type="transmembrane region" description="Helical" evidence="6">
    <location>
        <begin position="87"/>
        <end position="109"/>
    </location>
</feature>
<dbReference type="GO" id="GO:0005886">
    <property type="term" value="C:plasma membrane"/>
    <property type="evidence" value="ECO:0007669"/>
    <property type="project" value="UniProtKB-SubCell"/>
</dbReference>
<dbReference type="OrthoDB" id="9813426at2"/>
<dbReference type="RefSeq" id="WP_013446300.1">
    <property type="nucleotide sequence ID" value="NC_014734.1"/>
</dbReference>
<reference evidence="9 10" key="2">
    <citation type="journal article" date="2011" name="Stand. Genomic Sci.">
        <title>Complete genome sequence of Paludibacter propionicigenes type strain (WB4).</title>
        <authorList>
            <person name="Gronow S."/>
            <person name="Munk C."/>
            <person name="Lapidus A."/>
            <person name="Nolan M."/>
            <person name="Lucas S."/>
            <person name="Hammon N."/>
            <person name="Deshpande S."/>
            <person name="Cheng J.F."/>
            <person name="Tapia R."/>
            <person name="Han C."/>
            <person name="Goodwin L."/>
            <person name="Pitluck S."/>
            <person name="Liolios K."/>
            <person name="Ivanova N."/>
            <person name="Mavromatis K."/>
            <person name="Mikhailova N."/>
            <person name="Pati A."/>
            <person name="Chen A."/>
            <person name="Palaniappan K."/>
            <person name="Land M."/>
            <person name="Hauser L."/>
            <person name="Chang Y.J."/>
            <person name="Jeffries C.D."/>
            <person name="Brambilla E."/>
            <person name="Rohde M."/>
            <person name="Goker M."/>
            <person name="Detter J.C."/>
            <person name="Woyke T."/>
            <person name="Bristow J."/>
            <person name="Eisen J.A."/>
            <person name="Markowitz V."/>
            <person name="Hugenholtz P."/>
            <person name="Kyrpides N.C."/>
            <person name="Klenk H.P."/>
        </authorList>
    </citation>
    <scope>NUCLEOTIDE SEQUENCE [LARGE SCALE GENOMIC DNA]</scope>
    <source>
        <strain evidence="10">DSM 17365 / JCM 13257 / WB4</strain>
    </source>
</reference>
<keyword evidence="2" id="KW-1003">Cell membrane</keyword>
<comment type="subcellular location">
    <subcellularLocation>
        <location evidence="1">Cell membrane</location>
        <topology evidence="1">Multi-pass membrane protein</topology>
    </subcellularLocation>
</comment>
<evidence type="ECO:0000256" key="5">
    <source>
        <dbReference type="ARBA" id="ARBA00023136"/>
    </source>
</evidence>
<dbReference type="AlphaFoldDB" id="E4T887"/>
<reference key="1">
    <citation type="submission" date="2010-11" db="EMBL/GenBank/DDBJ databases">
        <title>The complete genome of Paludibacter propionicigenes DSM 17365.</title>
        <authorList>
            <consortium name="US DOE Joint Genome Institute (JGI-PGF)"/>
            <person name="Lucas S."/>
            <person name="Copeland A."/>
            <person name="Lapidus A."/>
            <person name="Bruce D."/>
            <person name="Goodwin L."/>
            <person name="Pitluck S."/>
            <person name="Kyrpides N."/>
            <person name="Mavromatis K."/>
            <person name="Ivanova N."/>
            <person name="Munk A.C."/>
            <person name="Brettin T."/>
            <person name="Detter J.C."/>
            <person name="Han C."/>
            <person name="Tapia R."/>
            <person name="Land M."/>
            <person name="Hauser L."/>
            <person name="Markowitz V."/>
            <person name="Cheng J.-F."/>
            <person name="Hugenholtz P."/>
            <person name="Woyke T."/>
            <person name="Wu D."/>
            <person name="Gronow S."/>
            <person name="Wellnitz S."/>
            <person name="Brambilla E."/>
            <person name="Klenk H.-P."/>
            <person name="Eisen J.A."/>
        </authorList>
    </citation>
    <scope>NUCLEOTIDE SEQUENCE</scope>
    <source>
        <strain>WB4</strain>
    </source>
</reference>
<feature type="transmembrane region" description="Helical" evidence="6">
    <location>
        <begin position="213"/>
        <end position="231"/>
    </location>
</feature>
<feature type="transmembrane region" description="Helical" evidence="6">
    <location>
        <begin position="178"/>
        <end position="201"/>
    </location>
</feature>
<evidence type="ECO:0000256" key="1">
    <source>
        <dbReference type="ARBA" id="ARBA00004651"/>
    </source>
</evidence>
<dbReference type="eggNOG" id="COG0586">
    <property type="taxonomic scope" value="Bacteria"/>
</dbReference>